<dbReference type="Proteomes" id="UP000822688">
    <property type="component" value="Chromosome 1"/>
</dbReference>
<feature type="compositionally biased region" description="Polar residues" evidence="1">
    <location>
        <begin position="76"/>
        <end position="90"/>
    </location>
</feature>
<organism evidence="3 4">
    <name type="scientific">Ceratodon purpureus</name>
    <name type="common">Fire moss</name>
    <name type="synonym">Dicranum purpureum</name>
    <dbReference type="NCBI Taxonomy" id="3225"/>
    <lineage>
        <taxon>Eukaryota</taxon>
        <taxon>Viridiplantae</taxon>
        <taxon>Streptophyta</taxon>
        <taxon>Embryophyta</taxon>
        <taxon>Bryophyta</taxon>
        <taxon>Bryophytina</taxon>
        <taxon>Bryopsida</taxon>
        <taxon>Dicranidae</taxon>
        <taxon>Pseudoditrichales</taxon>
        <taxon>Ditrichaceae</taxon>
        <taxon>Ceratodon</taxon>
    </lineage>
</organism>
<proteinExistence type="predicted"/>
<dbReference type="EMBL" id="CM026421">
    <property type="protein sequence ID" value="KAG0592598.1"/>
    <property type="molecule type" value="Genomic_DNA"/>
</dbReference>
<keyword evidence="4" id="KW-1185">Reference proteome</keyword>
<evidence type="ECO:0000256" key="2">
    <source>
        <dbReference type="SAM" id="SignalP"/>
    </source>
</evidence>
<evidence type="ECO:0008006" key="5">
    <source>
        <dbReference type="Google" id="ProtNLM"/>
    </source>
</evidence>
<feature type="region of interest" description="Disordered" evidence="1">
    <location>
        <begin position="67"/>
        <end position="90"/>
    </location>
</feature>
<sequence>MSSFSKALSMAILAVMVSKLLASTRLKPGRETRSSSTNCFKLALNPKASYFAASVHSPGLVRFEALSEGEHPRQTPPSSLSQNCTTPARR</sequence>
<evidence type="ECO:0000313" key="3">
    <source>
        <dbReference type="EMBL" id="KAG0592598.1"/>
    </source>
</evidence>
<accession>A0A8T0JCN7</accession>
<evidence type="ECO:0000313" key="4">
    <source>
        <dbReference type="Proteomes" id="UP000822688"/>
    </source>
</evidence>
<gene>
    <name evidence="3" type="ORF">KC19_1G265600</name>
</gene>
<reference evidence="3" key="1">
    <citation type="submission" date="2020-06" db="EMBL/GenBank/DDBJ databases">
        <title>WGS assembly of Ceratodon purpureus strain R40.</title>
        <authorList>
            <person name="Carey S.B."/>
            <person name="Jenkins J."/>
            <person name="Shu S."/>
            <person name="Lovell J.T."/>
            <person name="Sreedasyam A."/>
            <person name="Maumus F."/>
            <person name="Tiley G.P."/>
            <person name="Fernandez-Pozo N."/>
            <person name="Barry K."/>
            <person name="Chen C."/>
            <person name="Wang M."/>
            <person name="Lipzen A."/>
            <person name="Daum C."/>
            <person name="Saski C.A."/>
            <person name="Payton A.C."/>
            <person name="Mcbreen J.C."/>
            <person name="Conrad R.E."/>
            <person name="Kollar L.M."/>
            <person name="Olsson S."/>
            <person name="Huttunen S."/>
            <person name="Landis J.B."/>
            <person name="Wickett N.J."/>
            <person name="Johnson M.G."/>
            <person name="Rensing S.A."/>
            <person name="Grimwood J."/>
            <person name="Schmutz J."/>
            <person name="Mcdaniel S.F."/>
        </authorList>
    </citation>
    <scope>NUCLEOTIDE SEQUENCE</scope>
    <source>
        <strain evidence="3">R40</strain>
    </source>
</reference>
<feature type="chain" id="PRO_5035793789" description="Secreted protein" evidence="2">
    <location>
        <begin position="23"/>
        <end position="90"/>
    </location>
</feature>
<feature type="signal peptide" evidence="2">
    <location>
        <begin position="1"/>
        <end position="22"/>
    </location>
</feature>
<dbReference type="AlphaFoldDB" id="A0A8T0JCN7"/>
<comment type="caution">
    <text evidence="3">The sequence shown here is derived from an EMBL/GenBank/DDBJ whole genome shotgun (WGS) entry which is preliminary data.</text>
</comment>
<keyword evidence="2" id="KW-0732">Signal</keyword>
<protein>
    <recommendedName>
        <fullName evidence="5">Secreted protein</fullName>
    </recommendedName>
</protein>
<name>A0A8T0JCN7_CERPU</name>
<evidence type="ECO:0000256" key="1">
    <source>
        <dbReference type="SAM" id="MobiDB-lite"/>
    </source>
</evidence>